<dbReference type="AlphaFoldDB" id="A0A0C2JXL9"/>
<proteinExistence type="predicted"/>
<reference evidence="1 2" key="1">
    <citation type="journal article" date="2014" name="Genome Biol. Evol.">
        <title>The genome of the myxosporean Thelohanellus kitauei shows adaptations to nutrient acquisition within its fish host.</title>
        <authorList>
            <person name="Yang Y."/>
            <person name="Xiong J."/>
            <person name="Zhou Z."/>
            <person name="Huo F."/>
            <person name="Miao W."/>
            <person name="Ran C."/>
            <person name="Liu Y."/>
            <person name="Zhang J."/>
            <person name="Feng J."/>
            <person name="Wang M."/>
            <person name="Wang M."/>
            <person name="Wang L."/>
            <person name="Yao B."/>
        </authorList>
    </citation>
    <scope>NUCLEOTIDE SEQUENCE [LARGE SCALE GENOMIC DNA]</scope>
    <source>
        <strain evidence="1">Wuqing</strain>
    </source>
</reference>
<organism evidence="1 2">
    <name type="scientific">Thelohanellus kitauei</name>
    <name type="common">Myxosporean</name>
    <dbReference type="NCBI Taxonomy" id="669202"/>
    <lineage>
        <taxon>Eukaryota</taxon>
        <taxon>Metazoa</taxon>
        <taxon>Cnidaria</taxon>
        <taxon>Myxozoa</taxon>
        <taxon>Myxosporea</taxon>
        <taxon>Bivalvulida</taxon>
        <taxon>Platysporina</taxon>
        <taxon>Myxobolidae</taxon>
        <taxon>Thelohanellus</taxon>
    </lineage>
</organism>
<evidence type="ECO:0000313" key="1">
    <source>
        <dbReference type="EMBL" id="KII74238.1"/>
    </source>
</evidence>
<dbReference type="Proteomes" id="UP000031668">
    <property type="component" value="Unassembled WGS sequence"/>
</dbReference>
<protein>
    <submittedName>
        <fullName evidence="1">Uncharacterized protein</fullName>
    </submittedName>
</protein>
<sequence length="117" mass="13620">MLGLAFDDNCPLLRLDIRHGFKLAWYLSDCRNFPTCTVDVCPAWPTSEDRGASEGLLIKNYVKLLMFVPILVGLWLRSKHHEISKIYLHEGLVSQSNIEYPNSRIDSRQERQLPWDF</sequence>
<evidence type="ECO:0000313" key="2">
    <source>
        <dbReference type="Proteomes" id="UP000031668"/>
    </source>
</evidence>
<comment type="caution">
    <text evidence="1">The sequence shown here is derived from an EMBL/GenBank/DDBJ whole genome shotgun (WGS) entry which is preliminary data.</text>
</comment>
<keyword evidence="2" id="KW-1185">Reference proteome</keyword>
<accession>A0A0C2JXL9</accession>
<gene>
    <name evidence="1" type="ORF">RF11_07171</name>
</gene>
<dbReference type="EMBL" id="JWZT01000486">
    <property type="protein sequence ID" value="KII74238.1"/>
    <property type="molecule type" value="Genomic_DNA"/>
</dbReference>
<name>A0A0C2JXL9_THEKT</name>